<dbReference type="EMBL" id="KQ965196">
    <property type="protein sequence ID" value="KXN64761.1"/>
    <property type="molecule type" value="Genomic_DNA"/>
</dbReference>
<name>A0A137NPV2_CONC2</name>
<evidence type="ECO:0000313" key="3">
    <source>
        <dbReference type="Proteomes" id="UP000070444"/>
    </source>
</evidence>
<feature type="transmembrane region" description="Helical" evidence="1">
    <location>
        <begin position="74"/>
        <end position="92"/>
    </location>
</feature>
<evidence type="ECO:0008006" key="4">
    <source>
        <dbReference type="Google" id="ProtNLM"/>
    </source>
</evidence>
<dbReference type="AlphaFoldDB" id="A0A137NPV2"/>
<keyword evidence="1" id="KW-1133">Transmembrane helix</keyword>
<keyword evidence="1" id="KW-0812">Transmembrane</keyword>
<feature type="transmembrane region" description="Helical" evidence="1">
    <location>
        <begin position="112"/>
        <end position="132"/>
    </location>
</feature>
<feature type="transmembrane region" description="Helical" evidence="1">
    <location>
        <begin position="24"/>
        <end position="49"/>
    </location>
</feature>
<dbReference type="Gene3D" id="1.20.1070.10">
    <property type="entry name" value="Rhodopsin 7-helix transmembrane proteins"/>
    <property type="match status" value="1"/>
</dbReference>
<gene>
    <name evidence="2" type="ORF">CONCODRAFT_13971</name>
</gene>
<reference evidence="2 3" key="1">
    <citation type="journal article" date="2015" name="Genome Biol. Evol.">
        <title>Phylogenomic analyses indicate that early fungi evolved digesting cell walls of algal ancestors of land plants.</title>
        <authorList>
            <person name="Chang Y."/>
            <person name="Wang S."/>
            <person name="Sekimoto S."/>
            <person name="Aerts A.L."/>
            <person name="Choi C."/>
            <person name="Clum A."/>
            <person name="LaButti K.M."/>
            <person name="Lindquist E.A."/>
            <person name="Yee Ngan C."/>
            <person name="Ohm R.A."/>
            <person name="Salamov A.A."/>
            <person name="Grigoriev I.V."/>
            <person name="Spatafora J.W."/>
            <person name="Berbee M.L."/>
        </authorList>
    </citation>
    <scope>NUCLEOTIDE SEQUENCE [LARGE SCALE GENOMIC DNA]</scope>
    <source>
        <strain evidence="2 3">NRRL 28638</strain>
    </source>
</reference>
<dbReference type="Proteomes" id="UP000070444">
    <property type="component" value="Unassembled WGS sequence"/>
</dbReference>
<keyword evidence="3" id="KW-1185">Reference proteome</keyword>
<keyword evidence="1" id="KW-0472">Membrane</keyword>
<proteinExistence type="predicted"/>
<evidence type="ECO:0000313" key="2">
    <source>
        <dbReference type="EMBL" id="KXN64761.1"/>
    </source>
</evidence>
<protein>
    <recommendedName>
        <fullName evidence="4">G-protein coupled receptors family 1 profile domain-containing protein</fullName>
    </recommendedName>
</protein>
<evidence type="ECO:0000256" key="1">
    <source>
        <dbReference type="SAM" id="Phobius"/>
    </source>
</evidence>
<sequence length="149" mass="17510">MGYQVISQLEVLCAYQMNPDTNRFFLITIIVALGAFLVTCACYILLIWFSSKQCLKQLELNVDKSKVYAEFRTILAKSLSFMIPFVILYSARPYSWIYEWATGTRRTFTMDYIANIMYSLTVIVNCLTVLFMNKDIGKEFFKFIKFWKD</sequence>
<dbReference type="SUPFAM" id="SSF81321">
    <property type="entry name" value="Family A G protein-coupled receptor-like"/>
    <property type="match status" value="1"/>
</dbReference>
<accession>A0A137NPV2</accession>
<organism evidence="2 3">
    <name type="scientific">Conidiobolus coronatus (strain ATCC 28846 / CBS 209.66 / NRRL 28638)</name>
    <name type="common">Delacroixia coronata</name>
    <dbReference type="NCBI Taxonomy" id="796925"/>
    <lineage>
        <taxon>Eukaryota</taxon>
        <taxon>Fungi</taxon>
        <taxon>Fungi incertae sedis</taxon>
        <taxon>Zoopagomycota</taxon>
        <taxon>Entomophthoromycotina</taxon>
        <taxon>Entomophthoromycetes</taxon>
        <taxon>Entomophthorales</taxon>
        <taxon>Ancylistaceae</taxon>
        <taxon>Conidiobolus</taxon>
    </lineage>
</organism>